<dbReference type="EMBL" id="CP158373">
    <property type="protein sequence ID" value="XBY67017.1"/>
    <property type="molecule type" value="Genomic_DNA"/>
</dbReference>
<reference evidence="2" key="1">
    <citation type="submission" date="2023-08" db="EMBL/GenBank/DDBJ databases">
        <title>Increased levels of nutrients transform a symbiont into a lethal pathobiont.</title>
        <authorList>
            <person name="Lachnit T."/>
            <person name="Ulrich L."/>
            <person name="Willmer F.M."/>
            <person name="Hasenbein T."/>
            <person name="Steiner L.X."/>
            <person name="Wolters M."/>
            <person name="Herbst E.M."/>
            <person name="Deines P."/>
        </authorList>
    </citation>
    <scope>NUCLEOTIDE SEQUENCE</scope>
    <source>
        <strain evidence="2">T3</strain>
    </source>
</reference>
<dbReference type="Pfam" id="PF09498">
    <property type="entry name" value="DUF2388"/>
    <property type="match status" value="1"/>
</dbReference>
<gene>
    <name evidence="2" type="ORF">ABS648_14965</name>
</gene>
<sequence length="111" mass="11678">MLTRPLALLPVLLATQVQAAEPPPEGKQPANAFEAAFSMTLVSPMISIIATTDLSSDEKQLKLSRAREDALAFLASAGVIRGPHLEQALGLLRDGSATSDMAWAQAIAARP</sequence>
<evidence type="ECO:0000313" key="2">
    <source>
        <dbReference type="EMBL" id="XBY67017.1"/>
    </source>
</evidence>
<dbReference type="RefSeq" id="WP_316926313.1">
    <property type="nucleotide sequence ID" value="NZ_CP158373.1"/>
</dbReference>
<feature type="chain" id="PRO_5043862832" evidence="1">
    <location>
        <begin position="20"/>
        <end position="111"/>
    </location>
</feature>
<evidence type="ECO:0000256" key="1">
    <source>
        <dbReference type="SAM" id="SignalP"/>
    </source>
</evidence>
<feature type="signal peptide" evidence="1">
    <location>
        <begin position="1"/>
        <end position="19"/>
    </location>
</feature>
<protein>
    <submittedName>
        <fullName evidence="2">DUF2388 domain-containing protein</fullName>
    </submittedName>
</protein>
<organism evidence="2">
    <name type="scientific">Pseudomonas solani</name>
    <dbReference type="NCBI Taxonomy" id="2731552"/>
    <lineage>
        <taxon>Bacteria</taxon>
        <taxon>Pseudomonadati</taxon>
        <taxon>Pseudomonadota</taxon>
        <taxon>Gammaproteobacteria</taxon>
        <taxon>Pseudomonadales</taxon>
        <taxon>Pseudomonadaceae</taxon>
        <taxon>Pseudomonas</taxon>
    </lineage>
</organism>
<name>A0AAU7YB53_9PSED</name>
<accession>A0AAU7YB53</accession>
<dbReference type="InterPro" id="IPR012661">
    <property type="entry name" value="CHP02448"/>
</dbReference>
<dbReference type="AlphaFoldDB" id="A0AAU7YB53"/>
<keyword evidence="1" id="KW-0732">Signal</keyword>
<proteinExistence type="predicted"/>